<comment type="similarity">
    <text evidence="1">Belongs to the peptidase M16 family.</text>
</comment>
<dbReference type="Proteomes" id="UP001139450">
    <property type="component" value="Unassembled WGS sequence"/>
</dbReference>
<sequence>MKRTFILIFSLILSASATFAQPSTRTTTSFMVNGLKVIFKPTVKEVISVRMYYRGGVYNYPKSQAGIENFALKAATECGTKKYSANAFRDMTDEFGISIGGSSSLDYGNIAMECISKYFDQGWSLFAEAIMHPAFEPNEVELLKSKVITRANTQQSDPDQHIEDMVTANAFAGSPYATDPEGTEQSILPLKAQALKLYYTKLLNKNRMFLVVAGKISRQQLEQKIRSAFAALPAKPYSPPVQSIPVWTDNNLNTESRALATNYISAAFNAPAPTSPDYLPFRMGISALSGSIFAELRTRRNLSYDPGAYLVSNKISYGILHVSTNDPQEAVSAMVTVVNRIRAAGISDEGLEYLKNSFITSNYSKQQGSGAISSNLGAAEINGGWQYAENLPQMLSKVTVAQINRSLNKYISGLRWSYLGDTNLAKQAVDAFSMTVH</sequence>
<dbReference type="Pfam" id="PF05193">
    <property type="entry name" value="Peptidase_M16_C"/>
    <property type="match status" value="1"/>
</dbReference>
<dbReference type="InterPro" id="IPR050361">
    <property type="entry name" value="MPP/UQCRC_Complex"/>
</dbReference>
<protein>
    <submittedName>
        <fullName evidence="5">Insulinase family protein</fullName>
    </submittedName>
</protein>
<evidence type="ECO:0000259" key="3">
    <source>
        <dbReference type="Pfam" id="PF00675"/>
    </source>
</evidence>
<dbReference type="AlphaFoldDB" id="A0A9X2B881"/>
<evidence type="ECO:0000256" key="1">
    <source>
        <dbReference type="ARBA" id="ARBA00007261"/>
    </source>
</evidence>
<evidence type="ECO:0000313" key="5">
    <source>
        <dbReference type="EMBL" id="MCJ8209354.1"/>
    </source>
</evidence>
<feature type="chain" id="PRO_5040918311" evidence="2">
    <location>
        <begin position="21"/>
        <end position="437"/>
    </location>
</feature>
<keyword evidence="2" id="KW-0732">Signal</keyword>
<comment type="caution">
    <text evidence="5">The sequence shown here is derived from an EMBL/GenBank/DDBJ whole genome shotgun (WGS) entry which is preliminary data.</text>
</comment>
<dbReference type="RefSeq" id="WP_245129184.1">
    <property type="nucleotide sequence ID" value="NZ_JALJEJ010000002.1"/>
</dbReference>
<evidence type="ECO:0000256" key="2">
    <source>
        <dbReference type="SAM" id="SignalP"/>
    </source>
</evidence>
<reference evidence="5" key="1">
    <citation type="submission" date="2022-04" db="EMBL/GenBank/DDBJ databases">
        <title>Mucilaginibacter sp. RS28 isolated from freshwater.</title>
        <authorList>
            <person name="Ko S.-R."/>
        </authorList>
    </citation>
    <scope>NUCLEOTIDE SEQUENCE</scope>
    <source>
        <strain evidence="5">RS28</strain>
    </source>
</reference>
<dbReference type="PANTHER" id="PTHR11851">
    <property type="entry name" value="METALLOPROTEASE"/>
    <property type="match status" value="1"/>
</dbReference>
<keyword evidence="6" id="KW-1185">Reference proteome</keyword>
<proteinExistence type="inferred from homology"/>
<feature type="domain" description="Peptidase M16 C-terminal" evidence="4">
    <location>
        <begin position="190"/>
        <end position="357"/>
    </location>
</feature>
<feature type="domain" description="Peptidase M16 N-terminal" evidence="3">
    <location>
        <begin position="43"/>
        <end position="177"/>
    </location>
</feature>
<dbReference type="EMBL" id="JALJEJ010000002">
    <property type="protein sequence ID" value="MCJ8209354.1"/>
    <property type="molecule type" value="Genomic_DNA"/>
</dbReference>
<name>A0A9X2B881_9SPHI</name>
<dbReference type="GO" id="GO:0046872">
    <property type="term" value="F:metal ion binding"/>
    <property type="evidence" value="ECO:0007669"/>
    <property type="project" value="InterPro"/>
</dbReference>
<gene>
    <name evidence="5" type="ORF">MUY27_06510</name>
</gene>
<feature type="signal peptide" evidence="2">
    <location>
        <begin position="1"/>
        <end position="20"/>
    </location>
</feature>
<organism evidence="5 6">
    <name type="scientific">Mucilaginibacter straminoryzae</name>
    <dbReference type="NCBI Taxonomy" id="2932774"/>
    <lineage>
        <taxon>Bacteria</taxon>
        <taxon>Pseudomonadati</taxon>
        <taxon>Bacteroidota</taxon>
        <taxon>Sphingobacteriia</taxon>
        <taxon>Sphingobacteriales</taxon>
        <taxon>Sphingobacteriaceae</taxon>
        <taxon>Mucilaginibacter</taxon>
    </lineage>
</organism>
<dbReference type="InterPro" id="IPR007863">
    <property type="entry name" value="Peptidase_M16_C"/>
</dbReference>
<dbReference type="PANTHER" id="PTHR11851:SF49">
    <property type="entry name" value="MITOCHONDRIAL-PROCESSING PEPTIDASE SUBUNIT ALPHA"/>
    <property type="match status" value="1"/>
</dbReference>
<accession>A0A9X2B881</accession>
<evidence type="ECO:0000259" key="4">
    <source>
        <dbReference type="Pfam" id="PF05193"/>
    </source>
</evidence>
<dbReference type="SUPFAM" id="SSF63411">
    <property type="entry name" value="LuxS/MPP-like metallohydrolase"/>
    <property type="match status" value="2"/>
</dbReference>
<dbReference type="InterPro" id="IPR011249">
    <property type="entry name" value="Metalloenz_LuxS/M16"/>
</dbReference>
<evidence type="ECO:0000313" key="6">
    <source>
        <dbReference type="Proteomes" id="UP001139450"/>
    </source>
</evidence>
<dbReference type="Pfam" id="PF00675">
    <property type="entry name" value="Peptidase_M16"/>
    <property type="match status" value="1"/>
</dbReference>
<dbReference type="InterPro" id="IPR011765">
    <property type="entry name" value="Pept_M16_N"/>
</dbReference>
<dbReference type="Gene3D" id="3.30.830.10">
    <property type="entry name" value="Metalloenzyme, LuxS/M16 peptidase-like"/>
    <property type="match status" value="2"/>
</dbReference>